<evidence type="ECO:0000313" key="4">
    <source>
        <dbReference type="EMBL" id="QTD51621.1"/>
    </source>
</evidence>
<protein>
    <submittedName>
        <fullName evidence="4">SDR family oxidoreductase</fullName>
    </submittedName>
</protein>
<evidence type="ECO:0000313" key="5">
    <source>
        <dbReference type="Proteomes" id="UP000663929"/>
    </source>
</evidence>
<proteinExistence type="inferred from homology"/>
<organism evidence="4 5">
    <name type="scientific">Sulfidibacter corallicola</name>
    <dbReference type="NCBI Taxonomy" id="2818388"/>
    <lineage>
        <taxon>Bacteria</taxon>
        <taxon>Pseudomonadati</taxon>
        <taxon>Acidobacteriota</taxon>
        <taxon>Holophagae</taxon>
        <taxon>Acanthopleuribacterales</taxon>
        <taxon>Acanthopleuribacteraceae</taxon>
        <taxon>Sulfidibacter</taxon>
    </lineage>
</organism>
<dbReference type="EMBL" id="CP071793">
    <property type="protein sequence ID" value="QTD51621.1"/>
    <property type="molecule type" value="Genomic_DNA"/>
</dbReference>
<gene>
    <name evidence="4" type="ORF">J3U87_04055</name>
</gene>
<dbReference type="SUPFAM" id="SSF51735">
    <property type="entry name" value="NAD(P)-binding Rossmann-fold domains"/>
    <property type="match status" value="1"/>
</dbReference>
<name>A0A8A4TRJ7_SULCO</name>
<dbReference type="PRINTS" id="PR00080">
    <property type="entry name" value="SDRFAMILY"/>
</dbReference>
<dbReference type="Pfam" id="PF00106">
    <property type="entry name" value="adh_short"/>
    <property type="match status" value="1"/>
</dbReference>
<evidence type="ECO:0000256" key="3">
    <source>
        <dbReference type="RuleBase" id="RU000363"/>
    </source>
</evidence>
<dbReference type="InterPro" id="IPR002347">
    <property type="entry name" value="SDR_fam"/>
</dbReference>
<dbReference type="RefSeq" id="WP_237381749.1">
    <property type="nucleotide sequence ID" value="NZ_CP071793.1"/>
</dbReference>
<dbReference type="KEGG" id="scor:J3U87_04055"/>
<dbReference type="PANTHER" id="PTHR43639:SF1">
    <property type="entry name" value="SHORT-CHAIN DEHYDROGENASE_REDUCTASE FAMILY PROTEIN"/>
    <property type="match status" value="1"/>
</dbReference>
<sequence>MSTNIKTVLITGASQGMGLDIARGFFAKGSNLVLNARNRALLEAEAERLGAPDRIAIVAGDIGDAAVGREMVRVAVARFGSVDVLVNNAGIFGPKPFLEVTEDDLQRYWRTNLKGTYFTSQAAVRQMMRQEGGSIINIGTVLIDHAMVGLPVTAPMTSKGAIHGLTVNLAAEVAPHNIRVNTVAPGIVRTPLHDPAQVDGLAGIHPLNRIGESGDITEAVLFLAENNFTTGVILPVDGGYVAARP</sequence>
<comment type="similarity">
    <text evidence="1 3">Belongs to the short-chain dehydrogenases/reductases (SDR) family.</text>
</comment>
<dbReference type="FunFam" id="3.40.50.720:FF:000084">
    <property type="entry name" value="Short-chain dehydrogenase reductase"/>
    <property type="match status" value="1"/>
</dbReference>
<keyword evidence="5" id="KW-1185">Reference proteome</keyword>
<reference evidence="4" key="1">
    <citation type="submission" date="2021-03" db="EMBL/GenBank/DDBJ databases">
        <title>Acanthopleuribacteraceae sp. M133.</title>
        <authorList>
            <person name="Wang G."/>
        </authorList>
    </citation>
    <scope>NUCLEOTIDE SEQUENCE</scope>
    <source>
        <strain evidence="4">M133</strain>
    </source>
</reference>
<dbReference type="PRINTS" id="PR00081">
    <property type="entry name" value="GDHRDH"/>
</dbReference>
<dbReference type="Gene3D" id="3.40.50.720">
    <property type="entry name" value="NAD(P)-binding Rossmann-like Domain"/>
    <property type="match status" value="1"/>
</dbReference>
<dbReference type="GO" id="GO:0016491">
    <property type="term" value="F:oxidoreductase activity"/>
    <property type="evidence" value="ECO:0007669"/>
    <property type="project" value="UniProtKB-KW"/>
</dbReference>
<dbReference type="CDD" id="cd05233">
    <property type="entry name" value="SDR_c"/>
    <property type="match status" value="1"/>
</dbReference>
<evidence type="ECO:0000256" key="1">
    <source>
        <dbReference type="ARBA" id="ARBA00006484"/>
    </source>
</evidence>
<dbReference type="AlphaFoldDB" id="A0A8A4TRJ7"/>
<dbReference type="InterPro" id="IPR036291">
    <property type="entry name" value="NAD(P)-bd_dom_sf"/>
</dbReference>
<evidence type="ECO:0000256" key="2">
    <source>
        <dbReference type="ARBA" id="ARBA00023002"/>
    </source>
</evidence>
<dbReference type="Proteomes" id="UP000663929">
    <property type="component" value="Chromosome"/>
</dbReference>
<dbReference type="PANTHER" id="PTHR43639">
    <property type="entry name" value="OXIDOREDUCTASE, SHORT-CHAIN DEHYDROGENASE/REDUCTASE FAMILY (AFU_ORTHOLOGUE AFUA_5G02870)"/>
    <property type="match status" value="1"/>
</dbReference>
<keyword evidence="2" id="KW-0560">Oxidoreductase</keyword>
<accession>A0A8A4TRJ7</accession>